<protein>
    <submittedName>
        <fullName evidence="2">Uncharacterized protein</fullName>
    </submittedName>
</protein>
<dbReference type="Proteomes" id="UP000191672">
    <property type="component" value="Unassembled WGS sequence"/>
</dbReference>
<proteinExistence type="predicted"/>
<keyword evidence="3" id="KW-1185">Reference proteome</keyword>
<evidence type="ECO:0000313" key="2">
    <source>
        <dbReference type="EMBL" id="OQD74720.1"/>
    </source>
</evidence>
<accession>A0A1V6PCC4</accession>
<evidence type="ECO:0000313" key="3">
    <source>
        <dbReference type="Proteomes" id="UP000191672"/>
    </source>
</evidence>
<feature type="region of interest" description="Disordered" evidence="1">
    <location>
        <begin position="1"/>
        <end position="34"/>
    </location>
</feature>
<dbReference type="AlphaFoldDB" id="A0A1V6PCC4"/>
<comment type="caution">
    <text evidence="2">The sequence shown here is derived from an EMBL/GenBank/DDBJ whole genome shotgun (WGS) entry which is preliminary data.</text>
</comment>
<organism evidence="2 3">
    <name type="scientific">Penicillium antarcticum</name>
    <dbReference type="NCBI Taxonomy" id="416450"/>
    <lineage>
        <taxon>Eukaryota</taxon>
        <taxon>Fungi</taxon>
        <taxon>Dikarya</taxon>
        <taxon>Ascomycota</taxon>
        <taxon>Pezizomycotina</taxon>
        <taxon>Eurotiomycetes</taxon>
        <taxon>Eurotiomycetidae</taxon>
        <taxon>Eurotiales</taxon>
        <taxon>Aspergillaceae</taxon>
        <taxon>Penicillium</taxon>
    </lineage>
</organism>
<gene>
    <name evidence="2" type="ORF">PENANT_c168G06409</name>
</gene>
<sequence>MKAQRASGKGLAPYQHAHAYHEWDPRGGVSGETH</sequence>
<reference evidence="3" key="1">
    <citation type="journal article" date="2017" name="Nat. Microbiol.">
        <title>Global analysis of biosynthetic gene clusters reveals vast potential of secondary metabolite production in Penicillium species.</title>
        <authorList>
            <person name="Nielsen J.C."/>
            <person name="Grijseels S."/>
            <person name="Prigent S."/>
            <person name="Ji B."/>
            <person name="Dainat J."/>
            <person name="Nielsen K.F."/>
            <person name="Frisvad J.C."/>
            <person name="Workman M."/>
            <person name="Nielsen J."/>
        </authorList>
    </citation>
    <scope>NUCLEOTIDE SEQUENCE [LARGE SCALE GENOMIC DNA]</scope>
    <source>
        <strain evidence="3">IBT 31811</strain>
    </source>
</reference>
<name>A0A1V6PCC4_9EURO</name>
<evidence type="ECO:0000256" key="1">
    <source>
        <dbReference type="SAM" id="MobiDB-lite"/>
    </source>
</evidence>
<dbReference type="EMBL" id="MDYN01000168">
    <property type="protein sequence ID" value="OQD74720.1"/>
    <property type="molecule type" value="Genomic_DNA"/>
</dbReference>